<accession>A0A2Z3HCK6</accession>
<dbReference type="AlphaFoldDB" id="A0A2Z3HCK6"/>
<organism evidence="2 3">
    <name type="scientific">Gemmata obscuriglobus</name>
    <dbReference type="NCBI Taxonomy" id="114"/>
    <lineage>
        <taxon>Bacteria</taxon>
        <taxon>Pseudomonadati</taxon>
        <taxon>Planctomycetota</taxon>
        <taxon>Planctomycetia</taxon>
        <taxon>Gemmatales</taxon>
        <taxon>Gemmataceae</taxon>
        <taxon>Gemmata</taxon>
    </lineage>
</organism>
<dbReference type="KEGG" id="gog:C1280_22110"/>
<name>A0A2Z3HCK6_9BACT</name>
<sequence length="165" mass="18696">MAEPTQINLSRALKLKNRVVHRLSQFDTQIATYNSVIEDNQEYDVRQLYKARMALAEQLVKLKVAINAANQPIQGLIFELAECKALVAMLGKVNTRHGPSVEGFTGARTNYVAQFRKPDIDAEVRRVEREIDRLQDELDRFNHRTLIAVEASLLADSDPPPDAIR</sequence>
<reference evidence="2 3" key="1">
    <citation type="submission" date="2018-01" db="EMBL/GenBank/DDBJ databases">
        <title>G. obscuriglobus.</title>
        <authorList>
            <person name="Franke J."/>
            <person name="Blomberg W."/>
            <person name="Selmecki A."/>
        </authorList>
    </citation>
    <scope>NUCLEOTIDE SEQUENCE [LARGE SCALE GENOMIC DNA]</scope>
    <source>
        <strain evidence="2 3">DSM 5831</strain>
    </source>
</reference>
<keyword evidence="3" id="KW-1185">Reference proteome</keyword>
<keyword evidence="1" id="KW-0175">Coiled coil</keyword>
<dbReference type="RefSeq" id="WP_010034016.1">
    <property type="nucleotide sequence ID" value="NZ_CP025958.1"/>
</dbReference>
<evidence type="ECO:0000313" key="2">
    <source>
        <dbReference type="EMBL" id="AWM39414.1"/>
    </source>
</evidence>
<gene>
    <name evidence="2" type="ORF">C1280_22110</name>
</gene>
<feature type="coiled-coil region" evidence="1">
    <location>
        <begin position="117"/>
        <end position="144"/>
    </location>
</feature>
<protein>
    <submittedName>
        <fullName evidence="2">Uncharacterized protein</fullName>
    </submittedName>
</protein>
<evidence type="ECO:0000313" key="3">
    <source>
        <dbReference type="Proteomes" id="UP000245802"/>
    </source>
</evidence>
<dbReference type="EMBL" id="CP025958">
    <property type="protein sequence ID" value="AWM39414.1"/>
    <property type="molecule type" value="Genomic_DNA"/>
</dbReference>
<dbReference type="Gene3D" id="6.10.320.10">
    <property type="match status" value="1"/>
</dbReference>
<evidence type="ECO:0000256" key="1">
    <source>
        <dbReference type="SAM" id="Coils"/>
    </source>
</evidence>
<proteinExistence type="predicted"/>
<dbReference type="Proteomes" id="UP000245802">
    <property type="component" value="Chromosome"/>
</dbReference>
<dbReference type="OrthoDB" id="1438546at2"/>